<evidence type="ECO:0000256" key="5">
    <source>
        <dbReference type="SAM" id="Coils"/>
    </source>
</evidence>
<evidence type="ECO:0000256" key="3">
    <source>
        <dbReference type="ARBA" id="ARBA00023065"/>
    </source>
</evidence>
<dbReference type="Gene3D" id="3.30.2320.30">
    <property type="entry name" value="ATP synthase, E subunit, C-terminal"/>
    <property type="match status" value="1"/>
</dbReference>
<comment type="function">
    <text evidence="4">Produces ATP from ADP in the presence of a proton gradient across the membrane.</text>
</comment>
<protein>
    <recommendedName>
        <fullName evidence="4">V-type proton ATPase subunit E</fullName>
    </recommendedName>
    <alternativeName>
        <fullName evidence="4">V-ATPase subunit E</fullName>
    </alternativeName>
</protein>
<dbReference type="EMBL" id="QNBC01000044">
    <property type="protein sequence ID" value="RKX66422.1"/>
    <property type="molecule type" value="Genomic_DNA"/>
</dbReference>
<dbReference type="GO" id="GO:0005524">
    <property type="term" value="F:ATP binding"/>
    <property type="evidence" value="ECO:0007669"/>
    <property type="project" value="UniProtKB-UniRule"/>
</dbReference>
<dbReference type="InterPro" id="IPR002842">
    <property type="entry name" value="ATPase_V1_Esu"/>
</dbReference>
<dbReference type="Pfam" id="PF01991">
    <property type="entry name" value="vATP-synt_E"/>
    <property type="match status" value="1"/>
</dbReference>
<dbReference type="SUPFAM" id="SSF160527">
    <property type="entry name" value="V-type ATPase subunit E-like"/>
    <property type="match status" value="1"/>
</dbReference>
<comment type="caution">
    <text evidence="6">The sequence shown here is derived from an EMBL/GenBank/DDBJ whole genome shotgun (WGS) entry which is preliminary data.</text>
</comment>
<evidence type="ECO:0000313" key="6">
    <source>
        <dbReference type="EMBL" id="RKX66422.1"/>
    </source>
</evidence>
<feature type="coiled-coil region" evidence="5">
    <location>
        <begin position="11"/>
        <end position="46"/>
    </location>
</feature>
<comment type="similarity">
    <text evidence="1 4">Belongs to the V-ATPase E subunit family.</text>
</comment>
<dbReference type="GO" id="GO:0046961">
    <property type="term" value="F:proton-transporting ATPase activity, rotational mechanism"/>
    <property type="evidence" value="ECO:0007669"/>
    <property type="project" value="InterPro"/>
</dbReference>
<dbReference type="Proteomes" id="UP000282321">
    <property type="component" value="Unassembled WGS sequence"/>
</dbReference>
<keyword evidence="2 4" id="KW-0813">Transport</keyword>
<name>A0A660S828_UNCT6</name>
<dbReference type="Gene3D" id="1.20.5.620">
    <property type="entry name" value="F1F0 ATP synthase subunit B, membrane domain"/>
    <property type="match status" value="1"/>
</dbReference>
<dbReference type="GO" id="GO:0046933">
    <property type="term" value="F:proton-transporting ATP synthase activity, rotational mechanism"/>
    <property type="evidence" value="ECO:0007669"/>
    <property type="project" value="UniProtKB-UniRule"/>
</dbReference>
<accession>A0A660S828</accession>
<dbReference type="InterPro" id="IPR038495">
    <property type="entry name" value="ATPase_E_C"/>
</dbReference>
<evidence type="ECO:0000256" key="2">
    <source>
        <dbReference type="ARBA" id="ARBA00022448"/>
    </source>
</evidence>
<sequence length="189" mass="21518">MGVEKISQKIISDAEAEAKEIIKKAKAEAKQRLKEAEEFTKKHNKQHRIAIEKAIEQEKMQHIAGVNLDIKKEILGAKRAMIDKIIDDTLTSITETPEYKNFLIKMIDMAIENDAEIILNKEDLKKNKTLIEKELKKKNIKAKVSDKTINIKGGFIVKKGKITVDCTIDSIVTAKHDEILMKINRLISE</sequence>
<evidence type="ECO:0000256" key="4">
    <source>
        <dbReference type="HAMAP-Rule" id="MF_00311"/>
    </source>
</evidence>
<dbReference type="AlphaFoldDB" id="A0A660S828"/>
<keyword evidence="4" id="KW-0375">Hydrogen ion transport</keyword>
<proteinExistence type="inferred from homology"/>
<evidence type="ECO:0000256" key="1">
    <source>
        <dbReference type="ARBA" id="ARBA00005901"/>
    </source>
</evidence>
<evidence type="ECO:0000313" key="7">
    <source>
        <dbReference type="Proteomes" id="UP000282321"/>
    </source>
</evidence>
<keyword evidence="4" id="KW-0066">ATP synthesis</keyword>
<dbReference type="HAMAP" id="MF_00311">
    <property type="entry name" value="ATP_synth_E_arch"/>
    <property type="match status" value="1"/>
</dbReference>
<keyword evidence="5" id="KW-0175">Coiled coil</keyword>
<dbReference type="GO" id="GO:0033178">
    <property type="term" value="C:proton-transporting two-sector ATPase complex, catalytic domain"/>
    <property type="evidence" value="ECO:0007669"/>
    <property type="project" value="InterPro"/>
</dbReference>
<dbReference type="GO" id="GO:0042777">
    <property type="term" value="P:proton motive force-driven plasma membrane ATP synthesis"/>
    <property type="evidence" value="ECO:0007669"/>
    <property type="project" value="UniProtKB-UniRule"/>
</dbReference>
<organism evidence="6 7">
    <name type="scientific">candidate division TA06 bacterium</name>
    <dbReference type="NCBI Taxonomy" id="2250710"/>
    <lineage>
        <taxon>Bacteria</taxon>
        <taxon>Bacteria division TA06</taxon>
    </lineage>
</organism>
<gene>
    <name evidence="4" type="primary">atpE</name>
    <name evidence="6" type="ORF">DRP44_04200</name>
</gene>
<reference evidence="6 7" key="1">
    <citation type="submission" date="2018-06" db="EMBL/GenBank/DDBJ databases">
        <title>Extensive metabolic versatility and redundancy in microbially diverse, dynamic hydrothermal sediments.</title>
        <authorList>
            <person name="Dombrowski N."/>
            <person name="Teske A."/>
            <person name="Baker B.J."/>
        </authorList>
    </citation>
    <scope>NUCLEOTIDE SEQUENCE [LARGE SCALE GENOMIC DNA]</scope>
    <source>
        <strain evidence="6">B35_G9</strain>
    </source>
</reference>
<keyword evidence="3 4" id="KW-0406">Ion transport</keyword>